<evidence type="ECO:0000313" key="2">
    <source>
        <dbReference type="Ensembl" id="ENSDLAP00005039060.1"/>
    </source>
</evidence>
<keyword evidence="1" id="KW-0732">Signal</keyword>
<dbReference type="AlphaFoldDB" id="A0A8C4H9G2"/>
<evidence type="ECO:0000313" key="3">
    <source>
        <dbReference type="Proteomes" id="UP000694389"/>
    </source>
</evidence>
<dbReference type="PANTHER" id="PTHR38706">
    <property type="entry name" value="SI:CH211-198C19.1-RELATED"/>
    <property type="match status" value="1"/>
</dbReference>
<proteinExistence type="predicted"/>
<dbReference type="GeneTree" id="ENSGT00940000169325"/>
<accession>A0A8C4H9G2</accession>
<name>A0A8C4H9G2_DICLA</name>
<protein>
    <submittedName>
        <fullName evidence="2">Si:ch211-198c19.1</fullName>
    </submittedName>
</protein>
<evidence type="ECO:0000256" key="1">
    <source>
        <dbReference type="SAM" id="SignalP"/>
    </source>
</evidence>
<dbReference type="PANTHER" id="PTHR38706:SF3">
    <property type="entry name" value="SI:CH211-198C19.1"/>
    <property type="match status" value="1"/>
</dbReference>
<sequence length="188" mass="22022">MFHFTLVLSVLLTSALKTLDSDQELQDSGFGQPPPRHGLKLLEWYVNNCLDNNMVALCDPTQGVYGFHEFKNRGPRHLLPVIEDKRQYKYYTIGNLNAPHSEDLPYEVRKYYNHKDPESNKDRVLVRYNNNNRRVDEIYASAHYKAKETYVIGPNLFASLRRRTALVSREIQSELNNCYIMATEKYLF</sequence>
<dbReference type="Ensembl" id="ENSDLAT00005041721.2">
    <property type="protein sequence ID" value="ENSDLAP00005039060.1"/>
    <property type="gene ID" value="ENSDLAG00005017455.2"/>
</dbReference>
<reference evidence="2" key="1">
    <citation type="submission" date="2025-08" db="UniProtKB">
        <authorList>
            <consortium name="Ensembl"/>
        </authorList>
    </citation>
    <scope>IDENTIFICATION</scope>
</reference>
<organism evidence="2 3">
    <name type="scientific">Dicentrarchus labrax</name>
    <name type="common">European seabass</name>
    <name type="synonym">Morone labrax</name>
    <dbReference type="NCBI Taxonomy" id="13489"/>
    <lineage>
        <taxon>Eukaryota</taxon>
        <taxon>Metazoa</taxon>
        <taxon>Chordata</taxon>
        <taxon>Craniata</taxon>
        <taxon>Vertebrata</taxon>
        <taxon>Euteleostomi</taxon>
        <taxon>Actinopterygii</taxon>
        <taxon>Neopterygii</taxon>
        <taxon>Teleostei</taxon>
        <taxon>Neoteleostei</taxon>
        <taxon>Acanthomorphata</taxon>
        <taxon>Eupercaria</taxon>
        <taxon>Moronidae</taxon>
        <taxon>Dicentrarchus</taxon>
    </lineage>
</organism>
<feature type="chain" id="PRO_5034676080" evidence="1">
    <location>
        <begin position="22"/>
        <end position="188"/>
    </location>
</feature>
<reference evidence="2" key="2">
    <citation type="submission" date="2025-09" db="UniProtKB">
        <authorList>
            <consortium name="Ensembl"/>
        </authorList>
    </citation>
    <scope>IDENTIFICATION</scope>
</reference>
<keyword evidence="3" id="KW-1185">Reference proteome</keyword>
<feature type="signal peptide" evidence="1">
    <location>
        <begin position="1"/>
        <end position="21"/>
    </location>
</feature>
<dbReference type="Proteomes" id="UP000694389">
    <property type="component" value="Unassembled WGS sequence"/>
</dbReference>